<dbReference type="PANTHER" id="PTHR33217:SF8">
    <property type="entry name" value="MUTATOR FAMILY TRANSPOSASE"/>
    <property type="match status" value="1"/>
</dbReference>
<evidence type="ECO:0000256" key="4">
    <source>
        <dbReference type="ARBA" id="ARBA00023125"/>
    </source>
</evidence>
<dbReference type="Pfam" id="PF00872">
    <property type="entry name" value="Transposase_mut"/>
    <property type="match status" value="1"/>
</dbReference>
<keyword evidence="6" id="KW-0814">Transposable element</keyword>
<keyword evidence="4 6" id="KW-0238">DNA-binding</keyword>
<feature type="coiled-coil region" evidence="7">
    <location>
        <begin position="3"/>
        <end position="30"/>
    </location>
</feature>
<organism evidence="8 9">
    <name type="scientific">Thermoflexus hugenholtzii JAD2</name>
    <dbReference type="NCBI Taxonomy" id="877466"/>
    <lineage>
        <taxon>Bacteria</taxon>
        <taxon>Bacillati</taxon>
        <taxon>Chloroflexota</taxon>
        <taxon>Thermoflexia</taxon>
        <taxon>Thermoflexales</taxon>
        <taxon>Thermoflexaceae</taxon>
        <taxon>Thermoflexus</taxon>
    </lineage>
</organism>
<keyword evidence="5 6" id="KW-0233">DNA recombination</keyword>
<protein>
    <recommendedName>
        <fullName evidence="6">Mutator family transposase</fullName>
    </recommendedName>
</protein>
<proteinExistence type="inferred from homology"/>
<dbReference type="RefSeq" id="WP_088571689.1">
    <property type="nucleotide sequence ID" value="NZ_FYEK01000037.1"/>
</dbReference>
<evidence type="ECO:0000256" key="3">
    <source>
        <dbReference type="ARBA" id="ARBA00022578"/>
    </source>
</evidence>
<dbReference type="EMBL" id="FYEK01000037">
    <property type="protein sequence ID" value="SNB68735.1"/>
    <property type="molecule type" value="Genomic_DNA"/>
</dbReference>
<comment type="similarity">
    <text evidence="2 6">Belongs to the transposase mutator family.</text>
</comment>
<dbReference type="NCBIfam" id="NF033543">
    <property type="entry name" value="transpos_IS256"/>
    <property type="match status" value="1"/>
</dbReference>
<dbReference type="InParanoid" id="A0A212R9Q2"/>
<dbReference type="AlphaFoldDB" id="A0A212R9Q2"/>
<sequence>MRNKTREEILKEVEERIKTMVKELLEALMREERGLYLENHPTQANGYYTRDLLTLVGPVEDLQVPRVREGDFHPQILPYRKRASLELSEAILALYAVGVSTRKISAFLEGIYGAFYSPQSISRLLKVTQEQVKAWRERPLSAEYYAVFLDGTFLSIRRGKTAKEPVYIALGIKPDGRREILGFWLFGAEGESARNGEEVLKDLQRRGVQRVRIFITDDLPGLEEAIKKIFPEADWQLWVLHAVRDALNQSRKKDREARAEDLKKIDRAESREEAEEALRSWRERWGGVYPKIVERGETKAYALLAFLRHPKPIRRYLYTTNQLERLAKEVKRRTKVVEVFCREEAAEKLLYLVLSQLDEAWGARRLRGFAEIQMGGYHADRTH</sequence>
<evidence type="ECO:0000256" key="7">
    <source>
        <dbReference type="SAM" id="Coils"/>
    </source>
</evidence>
<name>A0A212R9Q2_9CHLR</name>
<dbReference type="OrthoDB" id="9811288at2"/>
<evidence type="ECO:0000256" key="2">
    <source>
        <dbReference type="ARBA" id="ARBA00010961"/>
    </source>
</evidence>
<evidence type="ECO:0000313" key="9">
    <source>
        <dbReference type="Proteomes" id="UP000197025"/>
    </source>
</evidence>
<keyword evidence="9" id="KW-1185">Reference proteome</keyword>
<accession>A0A212R9Q2</accession>
<dbReference type="InterPro" id="IPR001207">
    <property type="entry name" value="Transposase_mutator"/>
</dbReference>
<comment type="function">
    <text evidence="1 6">Required for the transposition of the insertion element.</text>
</comment>
<evidence type="ECO:0000313" key="8">
    <source>
        <dbReference type="EMBL" id="SNB68735.1"/>
    </source>
</evidence>
<dbReference type="GO" id="GO:0003677">
    <property type="term" value="F:DNA binding"/>
    <property type="evidence" value="ECO:0007669"/>
    <property type="project" value="UniProtKB-UniRule"/>
</dbReference>
<dbReference type="PANTHER" id="PTHR33217">
    <property type="entry name" value="TRANSPOSASE FOR INSERTION SEQUENCE ELEMENT IS1081"/>
    <property type="match status" value="1"/>
</dbReference>
<evidence type="ECO:0000256" key="1">
    <source>
        <dbReference type="ARBA" id="ARBA00002190"/>
    </source>
</evidence>
<dbReference type="GO" id="GO:0004803">
    <property type="term" value="F:transposase activity"/>
    <property type="evidence" value="ECO:0007669"/>
    <property type="project" value="UniProtKB-UniRule"/>
</dbReference>
<evidence type="ECO:0000256" key="5">
    <source>
        <dbReference type="ARBA" id="ARBA00023172"/>
    </source>
</evidence>
<keyword evidence="7" id="KW-0175">Coiled coil</keyword>
<evidence type="ECO:0000256" key="6">
    <source>
        <dbReference type="RuleBase" id="RU365089"/>
    </source>
</evidence>
<keyword evidence="3 6" id="KW-0815">Transposition</keyword>
<reference evidence="9" key="1">
    <citation type="submission" date="2017-06" db="EMBL/GenBank/DDBJ databases">
        <authorList>
            <person name="Varghese N."/>
            <person name="Submissions S."/>
        </authorList>
    </citation>
    <scope>NUCLEOTIDE SEQUENCE [LARGE SCALE GENOMIC DNA]</scope>
    <source>
        <strain evidence="9">JAD2</strain>
    </source>
</reference>
<dbReference type="GO" id="GO:0006313">
    <property type="term" value="P:DNA transposition"/>
    <property type="evidence" value="ECO:0007669"/>
    <property type="project" value="UniProtKB-UniRule"/>
</dbReference>
<dbReference type="Proteomes" id="UP000197025">
    <property type="component" value="Unassembled WGS sequence"/>
</dbReference>
<gene>
    <name evidence="8" type="ORF">SAMN02746019_00014300</name>
</gene>